<accession>A0A8J2PIJ4</accession>
<feature type="compositionally biased region" description="Polar residues" evidence="1">
    <location>
        <begin position="20"/>
        <end position="43"/>
    </location>
</feature>
<feature type="compositionally biased region" description="Basic and acidic residues" evidence="1">
    <location>
        <begin position="45"/>
        <end position="55"/>
    </location>
</feature>
<comment type="caution">
    <text evidence="2">The sequence shown here is derived from an EMBL/GenBank/DDBJ whole genome shotgun (WGS) entry which is preliminary data.</text>
</comment>
<reference evidence="2" key="1">
    <citation type="submission" date="2021-06" db="EMBL/GenBank/DDBJ databases">
        <authorList>
            <person name="Hodson N. C."/>
            <person name="Mongue J. A."/>
            <person name="Jaron S. K."/>
        </authorList>
    </citation>
    <scope>NUCLEOTIDE SEQUENCE</scope>
</reference>
<evidence type="ECO:0000256" key="1">
    <source>
        <dbReference type="SAM" id="MobiDB-lite"/>
    </source>
</evidence>
<name>A0A8J2PIJ4_9HEXA</name>
<dbReference type="EMBL" id="CAJVCH010378432">
    <property type="protein sequence ID" value="CAG7816790.1"/>
    <property type="molecule type" value="Genomic_DNA"/>
</dbReference>
<dbReference type="Proteomes" id="UP000708208">
    <property type="component" value="Unassembled WGS sequence"/>
</dbReference>
<evidence type="ECO:0000313" key="2">
    <source>
        <dbReference type="EMBL" id="CAG7816790.1"/>
    </source>
</evidence>
<organism evidence="2 3">
    <name type="scientific">Allacma fusca</name>
    <dbReference type="NCBI Taxonomy" id="39272"/>
    <lineage>
        <taxon>Eukaryota</taxon>
        <taxon>Metazoa</taxon>
        <taxon>Ecdysozoa</taxon>
        <taxon>Arthropoda</taxon>
        <taxon>Hexapoda</taxon>
        <taxon>Collembola</taxon>
        <taxon>Symphypleona</taxon>
        <taxon>Sminthuridae</taxon>
        <taxon>Allacma</taxon>
    </lineage>
</organism>
<protein>
    <submittedName>
        <fullName evidence="2">Uncharacterized protein</fullName>
    </submittedName>
</protein>
<feature type="region of interest" description="Disordered" evidence="1">
    <location>
        <begin position="1"/>
        <end position="55"/>
    </location>
</feature>
<proteinExistence type="predicted"/>
<feature type="non-terminal residue" evidence="2">
    <location>
        <position position="55"/>
    </location>
</feature>
<keyword evidence="3" id="KW-1185">Reference proteome</keyword>
<dbReference type="AlphaFoldDB" id="A0A8J2PIJ4"/>
<sequence length="55" mass="5982">MNSSDHRNASRSMNGRRESNTITTNGGLSISTLIPQSKMSPCNMSDHDSDLLSDN</sequence>
<gene>
    <name evidence="2" type="ORF">AFUS01_LOCUS27389</name>
</gene>
<evidence type="ECO:0000313" key="3">
    <source>
        <dbReference type="Proteomes" id="UP000708208"/>
    </source>
</evidence>